<name>A0A5J4PQ19_9EUKA</name>
<protein>
    <submittedName>
        <fullName evidence="1">Uncharacterized protein</fullName>
    </submittedName>
</protein>
<dbReference type="EMBL" id="SNRW01049641">
    <property type="protein sequence ID" value="KAA6310649.1"/>
    <property type="molecule type" value="Genomic_DNA"/>
</dbReference>
<evidence type="ECO:0000313" key="1">
    <source>
        <dbReference type="EMBL" id="KAA6310649.1"/>
    </source>
</evidence>
<evidence type="ECO:0000313" key="2">
    <source>
        <dbReference type="Proteomes" id="UP000324800"/>
    </source>
</evidence>
<gene>
    <name evidence="1" type="ORF">EZS28_056278</name>
</gene>
<dbReference type="Proteomes" id="UP000324800">
    <property type="component" value="Unassembled WGS sequence"/>
</dbReference>
<accession>A0A5J4PQ19</accession>
<sequence>MSQSDNHSDIIDYSKVVETLRIPFVGSETEKQNISKQQKDVCLKIITELKDKKDDKGRQNAINAGVTQELSYILESRNLSEISLPLIETFDCIAFPGDKVDFRPIIYEKYDPFPGLIRLLELKDNEMLRVVIKIIGSIINGGIKDNNSE</sequence>
<reference evidence="1 2" key="1">
    <citation type="submission" date="2019-03" db="EMBL/GenBank/DDBJ databases">
        <title>Single cell metagenomics reveals metabolic interactions within the superorganism composed of flagellate Streblomastix strix and complex community of Bacteroidetes bacteria on its surface.</title>
        <authorList>
            <person name="Treitli S.C."/>
            <person name="Kolisko M."/>
            <person name="Husnik F."/>
            <person name="Keeling P."/>
            <person name="Hampl V."/>
        </authorList>
    </citation>
    <scope>NUCLEOTIDE SEQUENCE [LARGE SCALE GENOMIC DNA]</scope>
    <source>
        <strain evidence="1">ST1C</strain>
    </source>
</reference>
<proteinExistence type="predicted"/>
<comment type="caution">
    <text evidence="1">The sequence shown here is derived from an EMBL/GenBank/DDBJ whole genome shotgun (WGS) entry which is preliminary data.</text>
</comment>
<organism evidence="1 2">
    <name type="scientific">Streblomastix strix</name>
    <dbReference type="NCBI Taxonomy" id="222440"/>
    <lineage>
        <taxon>Eukaryota</taxon>
        <taxon>Metamonada</taxon>
        <taxon>Preaxostyla</taxon>
        <taxon>Oxymonadida</taxon>
        <taxon>Streblomastigidae</taxon>
        <taxon>Streblomastix</taxon>
    </lineage>
</organism>
<dbReference type="AlphaFoldDB" id="A0A5J4PQ19"/>
<feature type="non-terminal residue" evidence="1">
    <location>
        <position position="149"/>
    </location>
</feature>